<dbReference type="GO" id="GO:0030639">
    <property type="term" value="P:polyketide biosynthetic process"/>
    <property type="evidence" value="ECO:0007669"/>
    <property type="project" value="TreeGrafter"/>
</dbReference>
<evidence type="ECO:0000259" key="11">
    <source>
        <dbReference type="Pfam" id="PF10536"/>
    </source>
</evidence>
<keyword evidence="7" id="KW-0012">Acyltransferase</keyword>
<dbReference type="PANTHER" id="PTHR11877">
    <property type="entry name" value="HYDROXYMETHYLGLUTARYL-COA SYNTHASE"/>
    <property type="match status" value="1"/>
</dbReference>
<dbReference type="GO" id="GO:0016210">
    <property type="term" value="F:naringenin-chalcone synthase activity"/>
    <property type="evidence" value="ECO:0007669"/>
    <property type="project" value="UniProtKB-EC"/>
</dbReference>
<dbReference type="SUPFAM" id="SSF53901">
    <property type="entry name" value="Thiolase-like"/>
    <property type="match status" value="2"/>
</dbReference>
<reference evidence="12" key="1">
    <citation type="submission" date="2023-07" db="EMBL/GenBank/DDBJ databases">
        <title>A chromosome-level genome assembly of Lolium multiflorum.</title>
        <authorList>
            <person name="Chen Y."/>
            <person name="Copetti D."/>
            <person name="Kolliker R."/>
            <person name="Studer B."/>
        </authorList>
    </citation>
    <scope>NUCLEOTIDE SEQUENCE</scope>
    <source>
        <strain evidence="12">02402/16</strain>
        <tissue evidence="12">Leaf</tissue>
    </source>
</reference>
<comment type="pathway">
    <text evidence="2">Secondary metabolite biosynthesis; flavonoid biosynthesis.</text>
</comment>
<evidence type="ECO:0000259" key="9">
    <source>
        <dbReference type="Pfam" id="PF00195"/>
    </source>
</evidence>
<evidence type="ECO:0000259" key="10">
    <source>
        <dbReference type="Pfam" id="PF02797"/>
    </source>
</evidence>
<dbReference type="PANTHER" id="PTHR11877:SF14">
    <property type="entry name" value="CHALCONE SYNTHASE"/>
    <property type="match status" value="1"/>
</dbReference>
<sequence>MSPLSAVVTWRCPSSVPSGTGTAGAICLGSRGLRTHTGIRNVRGYRSAAADVHEIRQAQRSDGPATVLAIGKENPVNCIPQDEYVDWYFRVTKCDHLTKLKAKMKRISMLVYDCSGPGDNTGIERRYFHHNEEMLRDHPEFLDDKIPSIDARQEILAAAVPELAAAAAAKAIAEWGRPPSDITHLVVSTYSGAHLPGIDLRVASLLGLRPTVQRTMLYLKACSAGSATLRVAKDIAENNRGSRVLVACADLSLIFFRGPDEARLDTVVVQALFGDGAGAVIVGADPDTDTESPIFEMVSSSQATVPGAEHVVAGHIGKGGLQYSLSSELPLLVAKNIEQCLLDVFRPLGQVSGGWNSMFMAVHPGGRAILDSVETALELEPEKLAASRRVLRDYGNMAGVSVIFVLDEIRRRGDGEEWGVLIGMVWLLDEEYDRMHRAVHMTERGTDLHPLKIRYHGTADIPYDERYTEFIRPTGLMPFISLVSRGGPHMNPLALTALVDRWRPETHTFHLRAGEMAPTLQDVSMILALPIQGEPLCMNTASDGWRQRWRGLLAGLLRRQKPKKRVPAGASFEWIRTNFGECPIEADEDTRRTYARVYLWYMISRTLFPDSGGKLAHWCWLKALTVLDDRWSWGTAALAYLYRQLDEACRRTGSRTGSGGIGGCMLLLSVWSWDRLSVGRPRVLNETPWPHHPHFPDREPTWAYLWDNVSEMTSDPMVMYRQYTAELDTLTAEQVEWEPYGSYYHIGAGMADLNHKCTEEARFWRMRCPLICMWLVEHHQPQRVMRQFGLYQECPPMWQDTDKALHRLDRQRQRKITNWPVHHSGHIAAFQHCLEAARNAGPEQIVPHDFTAFNNYLEWFHQNTRIELVKRAYREEILDDPIQFDEVGQSQHDTFARRGRSTSIASELNFVREEIQKTAEECEVMWEQSGRDEKPVGPLRNFIKNTARKMRRLANLLGCREGEIPTSSSSEEQAYFRSKLPRSAYQLKPRGKAPNRYTPEDYVNRGKKVVTEEDDGPPRRSAMSRMRNDEPFSSDEEEEEEEEQEQEQQEERSRSAATTAKAADEEDGRPEAAHEDGTSRTLLGCATFHCPLDTVRCINAHTHRPLPPPPSSSRSSRRGSSPESSRVPQTSFSQLNLRVSKLLSVERNRAAART</sequence>
<evidence type="ECO:0000256" key="5">
    <source>
        <dbReference type="ARBA" id="ARBA00022679"/>
    </source>
</evidence>
<dbReference type="InterPro" id="IPR011141">
    <property type="entry name" value="Polyketide_synthase_type-III"/>
</dbReference>
<evidence type="ECO:0000256" key="8">
    <source>
        <dbReference type="SAM" id="MobiDB-lite"/>
    </source>
</evidence>
<evidence type="ECO:0000256" key="4">
    <source>
        <dbReference type="ARBA" id="ARBA00012975"/>
    </source>
</evidence>
<dbReference type="FunFam" id="3.40.47.10:FF:000025">
    <property type="entry name" value="Chalcone synthase 2"/>
    <property type="match status" value="1"/>
</dbReference>
<evidence type="ECO:0000256" key="6">
    <source>
        <dbReference type="ARBA" id="ARBA00023241"/>
    </source>
</evidence>
<dbReference type="InterPro" id="IPR012328">
    <property type="entry name" value="Chalcone/stilbene_synt_C"/>
</dbReference>
<accession>A0AAD8TND1</accession>
<proteinExistence type="inferred from homology"/>
<gene>
    <name evidence="12" type="ORF">QYE76_047193</name>
</gene>
<name>A0AAD8TND1_LOLMU</name>
<dbReference type="EC" id="2.3.1.74" evidence="4"/>
<feature type="compositionally biased region" description="Basic and acidic residues" evidence="8">
    <location>
        <begin position="1069"/>
        <end position="1078"/>
    </location>
</feature>
<keyword evidence="13" id="KW-1185">Reference proteome</keyword>
<feature type="compositionally biased region" description="Low complexity" evidence="8">
    <location>
        <begin position="1112"/>
        <end position="1128"/>
    </location>
</feature>
<dbReference type="Pfam" id="PF02797">
    <property type="entry name" value="Chal_sti_synt_C"/>
    <property type="match status" value="1"/>
</dbReference>
<evidence type="ECO:0000256" key="2">
    <source>
        <dbReference type="ARBA" id="ARBA00004966"/>
    </source>
</evidence>
<comment type="similarity">
    <text evidence="3">Belongs to the thiolase-like superfamily. Chalcone/stilbene synthases family.</text>
</comment>
<dbReference type="EMBL" id="JAUUTY010000002">
    <property type="protein sequence ID" value="KAK1686345.1"/>
    <property type="molecule type" value="Genomic_DNA"/>
</dbReference>
<feature type="region of interest" description="Disordered" evidence="8">
    <location>
        <begin position="1101"/>
        <end position="1133"/>
    </location>
</feature>
<dbReference type="Pfam" id="PF00195">
    <property type="entry name" value="Chal_sti_synt_N"/>
    <property type="match status" value="1"/>
</dbReference>
<keyword evidence="5" id="KW-0808">Transferase</keyword>
<dbReference type="Gene3D" id="3.40.47.10">
    <property type="match status" value="2"/>
</dbReference>
<dbReference type="Pfam" id="PF10536">
    <property type="entry name" value="PMD"/>
    <property type="match status" value="1"/>
</dbReference>
<protein>
    <recommendedName>
        <fullName evidence="4">chalcone synthase</fullName>
        <ecNumber evidence="4">2.3.1.74</ecNumber>
    </recommendedName>
</protein>
<feature type="domain" description="Chalcone/stilbene synthase N-terminal" evidence="9">
    <location>
        <begin position="53"/>
        <end position="286"/>
    </location>
</feature>
<evidence type="ECO:0000313" key="13">
    <source>
        <dbReference type="Proteomes" id="UP001231189"/>
    </source>
</evidence>
<dbReference type="InterPro" id="IPR019557">
    <property type="entry name" value="AminoTfrase-like_pln_mobile"/>
</dbReference>
<evidence type="ECO:0000256" key="3">
    <source>
        <dbReference type="ARBA" id="ARBA00005531"/>
    </source>
</evidence>
<organism evidence="12 13">
    <name type="scientific">Lolium multiflorum</name>
    <name type="common">Italian ryegrass</name>
    <name type="synonym">Lolium perenne subsp. multiflorum</name>
    <dbReference type="NCBI Taxonomy" id="4521"/>
    <lineage>
        <taxon>Eukaryota</taxon>
        <taxon>Viridiplantae</taxon>
        <taxon>Streptophyta</taxon>
        <taxon>Embryophyta</taxon>
        <taxon>Tracheophyta</taxon>
        <taxon>Spermatophyta</taxon>
        <taxon>Magnoliopsida</taxon>
        <taxon>Liliopsida</taxon>
        <taxon>Poales</taxon>
        <taxon>Poaceae</taxon>
        <taxon>BOP clade</taxon>
        <taxon>Pooideae</taxon>
        <taxon>Poodae</taxon>
        <taxon>Poeae</taxon>
        <taxon>Poeae Chloroplast Group 2 (Poeae type)</taxon>
        <taxon>Loliodinae</taxon>
        <taxon>Loliinae</taxon>
        <taxon>Lolium</taxon>
    </lineage>
</organism>
<feature type="region of interest" description="Disordered" evidence="8">
    <location>
        <begin position="985"/>
        <end position="1081"/>
    </location>
</feature>
<feature type="compositionally biased region" description="Acidic residues" evidence="8">
    <location>
        <begin position="1032"/>
        <end position="1048"/>
    </location>
</feature>
<comment type="caution">
    <text evidence="12">The sequence shown here is derived from an EMBL/GenBank/DDBJ whole genome shotgun (WGS) entry which is preliminary data.</text>
</comment>
<feature type="domain" description="Chalcone/stilbene synthase C-terminal" evidence="10">
    <location>
        <begin position="296"/>
        <end position="423"/>
    </location>
</feature>
<evidence type="ECO:0000313" key="12">
    <source>
        <dbReference type="EMBL" id="KAK1686345.1"/>
    </source>
</evidence>
<evidence type="ECO:0000256" key="7">
    <source>
        <dbReference type="ARBA" id="ARBA00023315"/>
    </source>
</evidence>
<dbReference type="Proteomes" id="UP001231189">
    <property type="component" value="Unassembled WGS sequence"/>
</dbReference>
<dbReference type="AlphaFoldDB" id="A0AAD8TND1"/>
<dbReference type="InterPro" id="IPR016039">
    <property type="entry name" value="Thiolase-like"/>
</dbReference>
<dbReference type="InterPro" id="IPR001099">
    <property type="entry name" value="Chalcone/stilbene_synt_N"/>
</dbReference>
<feature type="domain" description="Aminotransferase-like plant mobile" evidence="11">
    <location>
        <begin position="494"/>
        <end position="822"/>
    </location>
</feature>
<dbReference type="GO" id="GO:0009813">
    <property type="term" value="P:flavonoid biosynthetic process"/>
    <property type="evidence" value="ECO:0007669"/>
    <property type="project" value="UniProtKB-KW"/>
</dbReference>
<dbReference type="CDD" id="cd00831">
    <property type="entry name" value="CHS_like"/>
    <property type="match status" value="1"/>
</dbReference>
<comment type="function">
    <text evidence="1">The primary product of this enzyme is 4,2',4',6'-tetrahydroxychalcone (also termed naringenin-chalcone or chalcone) which can under specific conditions spontaneously isomerize into naringenin.</text>
</comment>
<keyword evidence="6" id="KW-0284">Flavonoid biosynthesis</keyword>
<evidence type="ECO:0000256" key="1">
    <source>
        <dbReference type="ARBA" id="ARBA00002969"/>
    </source>
</evidence>